<dbReference type="Gene3D" id="3.40.50.150">
    <property type="entry name" value="Vaccinia Virus protein VP39"/>
    <property type="match status" value="1"/>
</dbReference>
<feature type="domain" description="DUF1156" evidence="4">
    <location>
        <begin position="11"/>
        <end position="56"/>
    </location>
</feature>
<dbReference type="SUPFAM" id="SSF53335">
    <property type="entry name" value="S-adenosyl-L-methionine-dependent methyltransferases"/>
    <property type="match status" value="1"/>
</dbReference>
<evidence type="ECO:0000259" key="3">
    <source>
        <dbReference type="Pfam" id="PF01555"/>
    </source>
</evidence>
<keyword evidence="6" id="KW-1185">Reference proteome</keyword>
<evidence type="ECO:0000313" key="5">
    <source>
        <dbReference type="EMBL" id="GFP27620.1"/>
    </source>
</evidence>
<protein>
    <recommendedName>
        <fullName evidence="7">DNA methylase N-4/N-6 domain-containing protein</fullName>
    </recommendedName>
</protein>
<dbReference type="InterPro" id="IPR002941">
    <property type="entry name" value="DNA_methylase_N4/N6"/>
</dbReference>
<comment type="caution">
    <text evidence="5">The sequence shown here is derived from an EMBL/GenBank/DDBJ whole genome shotgun (WGS) entry which is preliminary data.</text>
</comment>
<dbReference type="AlphaFoldDB" id="A0A6V8P6N6"/>
<evidence type="ECO:0000313" key="6">
    <source>
        <dbReference type="Proteomes" id="UP000591948"/>
    </source>
</evidence>
<sequence length="216" mass="24434">MNQYYAIEDSFPIVEINRLAIPERNAFKPIYQMHKWFARRASCVFRAILLGCMKPLALDENGKPLKSGAEVIMEEFYKDHTNDPDTKGKVILDPFMGGGTTVVEALRLGCKVIGIDLNPVAWFIVKTEIEPVDIDELKASFDRLAERKVAWSGKSVKETLLEQYKTECPCCGAGREEAEIIYTFWVKSAICTNPLCKKEVPLFSDYVIAMKSPSIR</sequence>
<dbReference type="GO" id="GO:0003677">
    <property type="term" value="F:DNA binding"/>
    <property type="evidence" value="ECO:0007669"/>
    <property type="project" value="InterPro"/>
</dbReference>
<keyword evidence="2" id="KW-0808">Transferase</keyword>
<accession>A0A6V8P6N6</accession>
<dbReference type="EMBL" id="BLRY01000049">
    <property type="protein sequence ID" value="GFP27620.1"/>
    <property type="molecule type" value="Genomic_DNA"/>
</dbReference>
<reference evidence="5 6" key="1">
    <citation type="journal article" date="2020" name="Front. Microbiol.">
        <title>Single-cell genomics of novel Actinobacteria with the Wood-Ljungdahl pathway discovered in a serpentinizing system.</title>
        <authorList>
            <person name="Merino N."/>
            <person name="Kawai M."/>
            <person name="Boyd E.S."/>
            <person name="Colman D.R."/>
            <person name="McGlynn S.E."/>
            <person name="Nealson K.H."/>
            <person name="Kurokawa K."/>
            <person name="Hongoh Y."/>
        </authorList>
    </citation>
    <scope>NUCLEOTIDE SEQUENCE [LARGE SCALE GENOMIC DNA]</scope>
    <source>
        <strain evidence="5 6">S33</strain>
    </source>
</reference>
<proteinExistence type="predicted"/>
<feature type="domain" description="DNA methylase N-4/N-6" evidence="3">
    <location>
        <begin position="86"/>
        <end position="119"/>
    </location>
</feature>
<evidence type="ECO:0000259" key="4">
    <source>
        <dbReference type="Pfam" id="PF06634"/>
    </source>
</evidence>
<dbReference type="Pfam" id="PF06634">
    <property type="entry name" value="DUF1156"/>
    <property type="match status" value="1"/>
</dbReference>
<dbReference type="RefSeq" id="WP_176233395.1">
    <property type="nucleotide sequence ID" value="NZ_BLRY01000049.1"/>
</dbReference>
<dbReference type="GO" id="GO:0008170">
    <property type="term" value="F:N-methyltransferase activity"/>
    <property type="evidence" value="ECO:0007669"/>
    <property type="project" value="InterPro"/>
</dbReference>
<evidence type="ECO:0000256" key="2">
    <source>
        <dbReference type="ARBA" id="ARBA00022679"/>
    </source>
</evidence>
<organism evidence="5 6">
    <name type="scientific">Candidatus Hakubella thermalkaliphila</name>
    <dbReference type="NCBI Taxonomy" id="2754717"/>
    <lineage>
        <taxon>Bacteria</taxon>
        <taxon>Bacillati</taxon>
        <taxon>Actinomycetota</taxon>
        <taxon>Actinomycetota incertae sedis</taxon>
        <taxon>Candidatus Hakubellales</taxon>
        <taxon>Candidatus Hakubellaceae</taxon>
        <taxon>Candidatus Hakubella</taxon>
    </lineage>
</organism>
<dbReference type="InterPro" id="IPR009537">
    <property type="entry name" value="DUF1156"/>
</dbReference>
<gene>
    <name evidence="5" type="ORF">HKBW3S33_01032</name>
</gene>
<dbReference type="Proteomes" id="UP000591948">
    <property type="component" value="Unassembled WGS sequence"/>
</dbReference>
<dbReference type="Pfam" id="PF01555">
    <property type="entry name" value="N6_N4_Mtase"/>
    <property type="match status" value="1"/>
</dbReference>
<evidence type="ECO:0008006" key="7">
    <source>
        <dbReference type="Google" id="ProtNLM"/>
    </source>
</evidence>
<dbReference type="GO" id="GO:0032259">
    <property type="term" value="P:methylation"/>
    <property type="evidence" value="ECO:0007669"/>
    <property type="project" value="UniProtKB-KW"/>
</dbReference>
<name>A0A6V8P6N6_9ACTN</name>
<dbReference type="InterPro" id="IPR029063">
    <property type="entry name" value="SAM-dependent_MTases_sf"/>
</dbReference>
<feature type="non-terminal residue" evidence="5">
    <location>
        <position position="216"/>
    </location>
</feature>
<evidence type="ECO:0000256" key="1">
    <source>
        <dbReference type="ARBA" id="ARBA00022603"/>
    </source>
</evidence>
<keyword evidence="1" id="KW-0489">Methyltransferase</keyword>